<name>A0ABT0RXC1_9SPHN</name>
<dbReference type="RefSeq" id="WP_249905075.1">
    <property type="nucleotide sequence ID" value="NZ_JAMGBA010000003.1"/>
</dbReference>
<dbReference type="InterPro" id="IPR025859">
    <property type="entry name" value="AurF/CmlI"/>
</dbReference>
<evidence type="ECO:0000313" key="2">
    <source>
        <dbReference type="Proteomes" id="UP001203410"/>
    </source>
</evidence>
<accession>A0ABT0RXC1</accession>
<dbReference type="Gene3D" id="1.10.620.20">
    <property type="entry name" value="Ribonucleotide Reductase, subunit A"/>
    <property type="match status" value="1"/>
</dbReference>
<gene>
    <name evidence="1" type="ORF">LZ496_12620</name>
</gene>
<keyword evidence="2" id="KW-1185">Reference proteome</keyword>
<sequence length="304" mass="34883">MFHDFKYPAILAASNRAAWQIDEVISPGAEFDFTRPFMPESLAQTAGLDMLSDEEKLTLNHIRAHDYLSIFGLVEEFILPFLMDHIRPSLPDADDHRVRAMMQFAAEEAKHIQLFKRFQETFTEGFGQECEMIGPPDAVAKVVLAHNPMSVAITILMIEWMTQSHYVDSVRGDTRLEGSFVNLLRCHWMEEAQHAKLDTLMVHDIAKDMSQQQFKEAVDGFLEIGAFLDTGLKQQAQFNLEALERKMKRRLPEKERNELLEQQRRALRFTYLGSGLRHAKFRETIGAISPAQLLRIDTIAPSFC</sequence>
<dbReference type="SUPFAM" id="SSF47240">
    <property type="entry name" value="Ferritin-like"/>
    <property type="match status" value="1"/>
</dbReference>
<proteinExistence type="predicted"/>
<protein>
    <submittedName>
        <fullName evidence="1">Diiron oxygenase</fullName>
    </submittedName>
</protein>
<evidence type="ECO:0000313" key="1">
    <source>
        <dbReference type="EMBL" id="MCL6699622.1"/>
    </source>
</evidence>
<dbReference type="InterPro" id="IPR012348">
    <property type="entry name" value="RNR-like"/>
</dbReference>
<dbReference type="EMBL" id="JAMGBA010000003">
    <property type="protein sequence ID" value="MCL6699622.1"/>
    <property type="molecule type" value="Genomic_DNA"/>
</dbReference>
<dbReference type="Proteomes" id="UP001203410">
    <property type="component" value="Unassembled WGS sequence"/>
</dbReference>
<reference evidence="1 2" key="1">
    <citation type="submission" date="2022-05" db="EMBL/GenBank/DDBJ databases">
        <authorList>
            <person name="Jo J.-H."/>
            <person name="Im W.-T."/>
        </authorList>
    </citation>
    <scope>NUCLEOTIDE SEQUENCE [LARGE SCALE GENOMIC DNA]</scope>
    <source>
        <strain evidence="1 2">NSE70-1</strain>
    </source>
</reference>
<organism evidence="1 2">
    <name type="scientific">Sphingomonas caseinilyticus</name>
    <dbReference type="NCBI Taxonomy" id="2908205"/>
    <lineage>
        <taxon>Bacteria</taxon>
        <taxon>Pseudomonadati</taxon>
        <taxon>Pseudomonadota</taxon>
        <taxon>Alphaproteobacteria</taxon>
        <taxon>Sphingomonadales</taxon>
        <taxon>Sphingomonadaceae</taxon>
        <taxon>Sphingomonas</taxon>
    </lineage>
</organism>
<dbReference type="Pfam" id="PF11583">
    <property type="entry name" value="AurF"/>
    <property type="match status" value="1"/>
</dbReference>
<dbReference type="InterPro" id="IPR009078">
    <property type="entry name" value="Ferritin-like_SF"/>
</dbReference>
<comment type="caution">
    <text evidence="1">The sequence shown here is derived from an EMBL/GenBank/DDBJ whole genome shotgun (WGS) entry which is preliminary data.</text>
</comment>